<name>A0ACC2ZWH8_9EURO</name>
<dbReference type="EMBL" id="JAPDRQ010000221">
    <property type="protein sequence ID" value="KAJ9652044.1"/>
    <property type="molecule type" value="Genomic_DNA"/>
</dbReference>
<sequence length="1709" mass="189251">MTSSSAALAGSESATHLGDPGRATTSNAPSPTAVSSDPSAAADPQAQFVPQSQPKNVTSSTASDLHNISGDDANVAGPYGTRSRNRPGVARPNYADDKEIDHEIEAAGRYQHKLSKKFATSTAAADMEQVPARNGFAAIDGAVAAANLEHVAPVSNGTNNTQPATTASKKRKQPGSSTTVSAPPPAVAKPSPPAVSRPKFAESNMLSFSDSRARLNNKEQLVADDRTTIQINDHMYFVCEPPGEPYYFGRIMEFLHVNNNANSPVEAVRVNWFYRPKDIQRRVQDTRVVFASMHSDTCPLTSMRGKCNIQHLADISDLDEYRKQKDSFWFDKLYDRYMHRYYEVIPTSKVVNVPRHVKKVLDERWRFVLVEVGRGRDLTSASKVCKRCTDFAANHNSVDCAVCKNTYHMQCVRPPLLRKPARGFAWACAACSRAQELKMEARNTPLSENELSRLAEAESFDDEEFDSPPQDQTTRENSTGTEAHPPPTVAQLEQANLWQWRYLGIHSKPEDALDYDDRIYPRASSRLGPRHQANVNVWHGRPVEFVKPAEAKKKYKPTISSKKDAKSVALAENDKREKRPKWVYDEPPGYVARGQDEPIELKGRKEYTAQLTFRMPDPSRFTERGLDDNDRPADYDTIVDDFMQRCDKEIAPLYNLGPGSVDVRTKGLEKLQENNYDCEKALEAMRHLSAKTDLKQPELTKEEIRRFEEGVAKYGSELHLVARHVSSTIKESRIVRFYYMWKKTPRGREIWGNYEGRKSKKDSKRVDKDGNVPKLLDDVADDADDSAFDHEKAARVKRGFACKFCNTRHSRIWRRAPATAPGTIVPRDPASKNAKDKSNWLVLALCGKCAYLWRRYAIQYESIEEIGKKIAIAGGRASKRKVDEELMRTVLEAHNFAGDILSRNTAQIVTGAGIEVPLTMVEADEPPKKKVKPEMHIAAPEVVVDKKKIVPEKPIELEPLKPEMPRVKEHPCAVCHILSDPDHKMLKCRDCRLHVHAPCYGVKPPNNGSGPWYCDMCKNDSTTQVSTNYECVLCPVRRTPQELMEPPKVSHKKKTDREREKERAEREMVQEAGRRWREDQLAAGRPVDPREPLKRTAWNNWVHVNCAVWTKEIRFGDAEHLDAAEGVGFIPKDRFETPCKFCKETGFPTVSCQFPACNANFHVGCAHQHGCILGFDISPVKMSRRDSVVVMKLDSEVGLAVPGIWCSHHSVPTIVHNMLEMTPSGLTALQQFAQTYKQVDNSITGTVRRAAQFLQYAPTTISSNQPTHRRLSTLNGNAVQSAQIEPVMGRNIRSSPSPLSPQANGDNQEISACSSARDARTVVKSEKKCCSCLITTSPKWWPATTQSLPKATEPEPQTTSLHQSSETISMRASNSVQPPSPELPQRQIPAVQPSSTSAASNIKAEPMDIDTDDVPEEARYQCHKCHVQKKIPPSSPSQVRQRERAPAESVQDLTVQQPTVGPGHINGPPLPSPLDTQGHAHPVVNGTGPPPAWQNGAAPWPGPPLRNSAPPPPHASVVYGAPSPYHHARPGEFGGYPFPNPPVHYPVPSALPPHTARPQPNGLLQHSPPPVGFAHPLSGPPPPGTPAGQPASPHMAAPAQRPYGSDSIHRPTDSPNMSYTGVRPYHQPHPVSGRPLSSTAEQADQTRRLSIPSIAGESPRMRYEGNGREETPIVIDGPIAPRDRDRRSSTAGPGASAASASPSLRNLLS</sequence>
<dbReference type="Proteomes" id="UP001172386">
    <property type="component" value="Unassembled WGS sequence"/>
</dbReference>
<protein>
    <submittedName>
        <fullName evidence="1">PHD type zinc finger protein with BAH domain-containing protein</fullName>
    </submittedName>
</protein>
<proteinExistence type="predicted"/>
<organism evidence="1 2">
    <name type="scientific">Neophaeococcomyces mojaviensis</name>
    <dbReference type="NCBI Taxonomy" id="3383035"/>
    <lineage>
        <taxon>Eukaryota</taxon>
        <taxon>Fungi</taxon>
        <taxon>Dikarya</taxon>
        <taxon>Ascomycota</taxon>
        <taxon>Pezizomycotina</taxon>
        <taxon>Eurotiomycetes</taxon>
        <taxon>Chaetothyriomycetidae</taxon>
        <taxon>Chaetothyriales</taxon>
        <taxon>Chaetothyriales incertae sedis</taxon>
        <taxon>Neophaeococcomyces</taxon>
    </lineage>
</organism>
<gene>
    <name evidence="1" type="primary">SNT2</name>
    <name evidence="1" type="ORF">H2198_008706</name>
</gene>
<reference evidence="1" key="1">
    <citation type="submission" date="2022-10" db="EMBL/GenBank/DDBJ databases">
        <title>Culturing micro-colonial fungi from biological soil crusts in the Mojave desert and describing Neophaeococcomyces mojavensis, and introducing the new genera and species Taxawa tesnikishii.</title>
        <authorList>
            <person name="Kurbessoian T."/>
            <person name="Stajich J.E."/>
        </authorList>
    </citation>
    <scope>NUCLEOTIDE SEQUENCE</scope>
    <source>
        <strain evidence="1">JES_112</strain>
    </source>
</reference>
<evidence type="ECO:0000313" key="1">
    <source>
        <dbReference type="EMBL" id="KAJ9652044.1"/>
    </source>
</evidence>
<accession>A0ACC2ZWH8</accession>
<comment type="caution">
    <text evidence="1">The sequence shown here is derived from an EMBL/GenBank/DDBJ whole genome shotgun (WGS) entry which is preliminary data.</text>
</comment>
<evidence type="ECO:0000313" key="2">
    <source>
        <dbReference type="Proteomes" id="UP001172386"/>
    </source>
</evidence>
<keyword evidence="2" id="KW-1185">Reference proteome</keyword>